<evidence type="ECO:0000256" key="2">
    <source>
        <dbReference type="ARBA" id="ARBA00023242"/>
    </source>
</evidence>
<evidence type="ECO:0000259" key="4">
    <source>
        <dbReference type="Pfam" id="PF04802"/>
    </source>
</evidence>
<reference evidence="6" key="1">
    <citation type="submission" date="2022-07" db="EMBL/GenBank/DDBJ databases">
        <title>Genome Sequence of Physisporinus lineatus.</title>
        <authorList>
            <person name="Buettner E."/>
        </authorList>
    </citation>
    <scope>NUCLEOTIDE SEQUENCE</scope>
    <source>
        <strain evidence="6">VT162</strain>
    </source>
</reference>
<feature type="region of interest" description="Disordered" evidence="3">
    <location>
        <begin position="83"/>
        <end position="157"/>
    </location>
</feature>
<proteinExistence type="predicted"/>
<gene>
    <name evidence="6" type="ORF">NLI96_g3675</name>
</gene>
<feature type="compositionally biased region" description="Basic and acidic residues" evidence="3">
    <location>
        <begin position="41"/>
        <end position="57"/>
    </location>
</feature>
<keyword evidence="2" id="KW-0539">Nucleus</keyword>
<dbReference type="InterPro" id="IPR006887">
    <property type="entry name" value="P4R3-like_central_dom"/>
</dbReference>
<feature type="domain" description="Serine/threonine-protein phosphatase 4 regulatory subunit 3-like central" evidence="4">
    <location>
        <begin position="373"/>
        <end position="876"/>
    </location>
</feature>
<dbReference type="GO" id="GO:0005654">
    <property type="term" value="C:nucleoplasm"/>
    <property type="evidence" value="ECO:0007669"/>
    <property type="project" value="TreeGrafter"/>
</dbReference>
<feature type="domain" description="PP4R3 EVH1-like" evidence="5">
    <location>
        <begin position="160"/>
        <end position="219"/>
    </location>
</feature>
<evidence type="ECO:0000259" key="5">
    <source>
        <dbReference type="Pfam" id="PF22972"/>
    </source>
</evidence>
<sequence>MSSVLAAQKDYPLQQNPLSDVQLAQSPTRQSPPDHVLSQHNTDDAIDGRTSDPDRMFDSALSGDDNANPAALIPSHQLHHSIIINGDENSPPHINDPSSSSSSSSSSSLDQSPPNHIPSNSMVSISGNMQPTSQAQGLSDDQPYSEEEPNNETTESHELKRVKVYELIGARWVDQGTAFCFGDFQDSEALLVARAEADFNHIILTTTIRSTDVYQRQQGSFSPSRSIQKLVEHYNSYPFSSRSTETLIVWTEPDGVDYALSFQDPEGCAEVWNFIQEVQRHMNATEAGLSSSPVLGDSAITTASIIRSGHLPTPTLGIMGEIEKAIKAITRTPQLKERVCEYIQSEVRMTSYPLFYSRLIAVIPFCRRKYGLQDYIKSMIDVMAQAEDLESIDNLHALLMLNDHSLYEHILDDDLFFGVVGMLEYDPEFPAYKANYREFLRTTTQYHQPIPIRDLSIQKKIHSIYRLQFLKDVVLARAIDDSTFNVLNSSIIFNQIDIINHVQSDVVFLGEVVGLFVDQEGREVKEEDVVPLSVPSGSGEGSGEREEAKVVKSEVDQTKKAEDGSSQMDVDETPLSTKSNGPSTGGTQPHVNGVASTSASSASFNFASTSTSTTAIPPTTATSTSLMTRRQEVVFLIQQLCVMGKNVQLPARMQLFRILTDYGIPFIVQWALEQDEYDNIHPAGAGSGGTSESSSAKEKGKGRGKEMIAAGGEILMTLLDHDLNGVRAHIVKQLERESASSLSTPMTPSIGIGPGIKPPTSFLLSLNPHHHPINHNGHGFENGEEREKGKGAGRESLAMLMCRLLVRSRDLAVQSQVGEALKMLLEVMPADAEPHPMVGAKMLQRRDDPASEKFLDYFYKQCIFVLFKPLLDLPEFNALHAAFRFFRVLLRMNNRNVFNHIIKYDLLRPVLELTMKESRRDNLLSSTCQEFFEHMRKENLKELIHHCMTKHEETIKALAETMLGGPRFKAFIRRWEMNVEPLPKEDEKVEKISTPNSFRRWGQGRLLEIEEEDYFNADDEEDETLPVLSSPSIPRTISNNASPSPSTPPAVGTPPLRRKRTRPSAQSGIPIRPSRPPLLSTQQQIQLQQQQQRASQPLGSLVDYDDGDDLSGLGPSEEAGLARSSSMQGGPGGLAQNIAVMFPGTALASPPVQDSSSGGPRLGGTAASLPKSLSPISTPTVPSMSGIPSSTTGDAPGAGAENPEDETDDMLDKLVFGVGGSPTGPPSPSIVQSQNQNQGGRNSSPFEIGLGMGMKRRREDEDDDGMMERLVSKSKKPTVGAVFSKENVKKGGSGGTTGTGTVPQSEGGFKVGFGIKGREEAVEKAGTVGTTVSGPKKIKLKLAGALGLTGATSAPSCTGTKDGDGG</sequence>
<feature type="compositionally biased region" description="Low complexity" evidence="3">
    <location>
        <begin position="98"/>
        <end position="108"/>
    </location>
</feature>
<protein>
    <recommendedName>
        <fullName evidence="8">Serine/threonine-protein phosphatase 4 regulatory subunit 3-like central domain-containing protein</fullName>
    </recommendedName>
</protein>
<dbReference type="GO" id="GO:0006974">
    <property type="term" value="P:DNA damage response"/>
    <property type="evidence" value="ECO:0007669"/>
    <property type="project" value="TreeGrafter"/>
</dbReference>
<comment type="subcellular location">
    <subcellularLocation>
        <location evidence="1">Nucleus</location>
    </subcellularLocation>
</comment>
<dbReference type="GO" id="GO:0072542">
    <property type="term" value="F:protein phosphatase activator activity"/>
    <property type="evidence" value="ECO:0007669"/>
    <property type="project" value="TreeGrafter"/>
</dbReference>
<feature type="domain" description="Serine/threonine-protein phosphatase 4 regulatory subunit 3-like central" evidence="4">
    <location>
        <begin position="881"/>
        <end position="976"/>
    </location>
</feature>
<feature type="compositionally biased region" description="Polar residues" evidence="3">
    <location>
        <begin position="1174"/>
        <end position="1193"/>
    </location>
</feature>
<feature type="compositionally biased region" description="Low complexity" evidence="3">
    <location>
        <begin position="1082"/>
        <end position="1102"/>
    </location>
</feature>
<feature type="compositionally biased region" description="Polar residues" evidence="3">
    <location>
        <begin position="109"/>
        <end position="139"/>
    </location>
</feature>
<evidence type="ECO:0000313" key="7">
    <source>
        <dbReference type="Proteomes" id="UP001212997"/>
    </source>
</evidence>
<feature type="region of interest" description="Disordered" evidence="3">
    <location>
        <begin position="1"/>
        <end position="71"/>
    </location>
</feature>
<evidence type="ECO:0000313" key="6">
    <source>
        <dbReference type="EMBL" id="KAJ3487239.1"/>
    </source>
</evidence>
<evidence type="ECO:0000256" key="3">
    <source>
        <dbReference type="SAM" id="MobiDB-lite"/>
    </source>
</evidence>
<dbReference type="Gene3D" id="2.30.29.30">
    <property type="entry name" value="Pleckstrin-homology domain (PH domain)/Phosphotyrosine-binding domain (PTB)"/>
    <property type="match status" value="1"/>
</dbReference>
<feature type="compositionally biased region" description="Basic and acidic residues" evidence="3">
    <location>
        <begin position="695"/>
        <end position="704"/>
    </location>
</feature>
<feature type="compositionally biased region" description="Basic and acidic residues" evidence="3">
    <location>
        <begin position="542"/>
        <end position="563"/>
    </location>
</feature>
<feature type="compositionally biased region" description="Polar residues" evidence="3">
    <location>
        <begin position="13"/>
        <end position="31"/>
    </location>
</feature>
<dbReference type="Proteomes" id="UP001212997">
    <property type="component" value="Unassembled WGS sequence"/>
</dbReference>
<dbReference type="PANTHER" id="PTHR23318:SF0">
    <property type="entry name" value="SERINE_THREONINE-PROTEIN PHOSPHATASE 4 REGULATORY SUBUNIT 3"/>
    <property type="match status" value="1"/>
</dbReference>
<evidence type="ECO:0008006" key="8">
    <source>
        <dbReference type="Google" id="ProtNLM"/>
    </source>
</evidence>
<feature type="compositionally biased region" description="Polar residues" evidence="3">
    <location>
        <begin position="564"/>
        <end position="590"/>
    </location>
</feature>
<dbReference type="EMBL" id="JANAWD010000097">
    <property type="protein sequence ID" value="KAJ3487239.1"/>
    <property type="molecule type" value="Genomic_DNA"/>
</dbReference>
<accession>A0AAD5V6E1</accession>
<feature type="region of interest" description="Disordered" evidence="3">
    <location>
        <begin position="681"/>
        <end position="704"/>
    </location>
</feature>
<dbReference type="InterPro" id="IPR051137">
    <property type="entry name" value="PP4R3-like"/>
</dbReference>
<feature type="region of interest" description="Disordered" evidence="3">
    <location>
        <begin position="1015"/>
        <end position="1309"/>
    </location>
</feature>
<feature type="region of interest" description="Disordered" evidence="3">
    <location>
        <begin position="526"/>
        <end position="595"/>
    </location>
</feature>
<organism evidence="6 7">
    <name type="scientific">Meripilus lineatus</name>
    <dbReference type="NCBI Taxonomy" id="2056292"/>
    <lineage>
        <taxon>Eukaryota</taxon>
        <taxon>Fungi</taxon>
        <taxon>Dikarya</taxon>
        <taxon>Basidiomycota</taxon>
        <taxon>Agaricomycotina</taxon>
        <taxon>Agaricomycetes</taxon>
        <taxon>Polyporales</taxon>
        <taxon>Meripilaceae</taxon>
        <taxon>Meripilus</taxon>
    </lineage>
</organism>
<keyword evidence="7" id="KW-1185">Reference proteome</keyword>
<dbReference type="GO" id="GO:0030289">
    <property type="term" value="C:protein phosphatase 4 complex"/>
    <property type="evidence" value="ECO:0007669"/>
    <property type="project" value="TreeGrafter"/>
</dbReference>
<dbReference type="InterPro" id="IPR055236">
    <property type="entry name" value="EVH1_PP4R3"/>
</dbReference>
<dbReference type="InterPro" id="IPR011993">
    <property type="entry name" value="PH-like_dom_sf"/>
</dbReference>
<feature type="compositionally biased region" description="Low complexity" evidence="3">
    <location>
        <begin position="1232"/>
        <end position="1244"/>
    </location>
</feature>
<feature type="compositionally biased region" description="Acidic residues" evidence="3">
    <location>
        <begin position="1015"/>
        <end position="1024"/>
    </location>
</feature>
<evidence type="ECO:0000256" key="1">
    <source>
        <dbReference type="ARBA" id="ARBA00004123"/>
    </source>
</evidence>
<name>A0AAD5V6E1_9APHY</name>
<feature type="domain" description="PP4R3 EVH1-like" evidence="5">
    <location>
        <begin position="242"/>
        <end position="282"/>
    </location>
</feature>
<feature type="compositionally biased region" description="Polar residues" evidence="3">
    <location>
        <begin position="1027"/>
        <end position="1037"/>
    </location>
</feature>
<dbReference type="PANTHER" id="PTHR23318">
    <property type="entry name" value="ATP SYNTHASE GAMMA-RELATED"/>
    <property type="match status" value="1"/>
</dbReference>
<comment type="caution">
    <text evidence="6">The sequence shown here is derived from an EMBL/GenBank/DDBJ whole genome shotgun (WGS) entry which is preliminary data.</text>
</comment>
<dbReference type="Pfam" id="PF22972">
    <property type="entry name" value="EVH1_PP4R3"/>
    <property type="match status" value="2"/>
</dbReference>
<dbReference type="Pfam" id="PF04802">
    <property type="entry name" value="PP4R3"/>
    <property type="match status" value="2"/>
</dbReference>